<reference evidence="1 2" key="1">
    <citation type="submission" date="2016-10" db="EMBL/GenBank/DDBJ databases">
        <authorList>
            <person name="de Groot N.N."/>
        </authorList>
    </citation>
    <scope>NUCLEOTIDE SEQUENCE [LARGE SCALE GENOMIC DNA]</scope>
    <source>
        <strain evidence="1 2">DSM 16981</strain>
    </source>
</reference>
<protein>
    <submittedName>
        <fullName evidence="1">Uncharacterized protein</fullName>
    </submittedName>
</protein>
<sequence length="688" mass="82033">MNDYCTNDDANKKYEDFLYNARQFYNNFSVHLYGVVLPFSFYSEKEWYKSMENLTDDIFRSTMESENQAINNFIYWILNSSIILDKFGKIEWVHNKKKQFQKQLTKRLRKIVKISREILQEIESNQNEDVCLIIYQKQFKELIKIPFWLPAIGDVHGAFLLEFYLEHVHLKYGKSIFDYCCQDVYKYIHTPEEISDKDKWQEPSGDDFNDPLIEPEEYRPYQKLKKRIQDRRDKDSPICNLFEQFHISLQEFQKLKGDQNSQCWKLCNLLEYIQYEWGESGIDDRKNDHSNNDKSRCTFNLNKLLSNPHVTLFSNPVNYVEEPFTEEPFTEEQRQQNEIMIFLLTEVKRQCLHEVIQYYQYYALILKLLIMQKTDRNYCLNFMHGISNHDVGQYVYKSNIDDQGRQYYHYIAQCLQDLLSQTNDTVQLVKVADEYLFQVFAIELVKEKAISVITETKLHHRQTQPVVQPINANQRTIFVSLCASFGKGNMKEAHRFLICHQKEASQFIHNDFKKILNKAVKHYRYMDQYHSGLPEKEKIIQCDLKILIAIMQLEDRAMDNLMGDVGTVQDYYGKKRGREGRSLHTILVKFLNADSHEYNFLRGLVYAQIMYDLGWAQSYPEWGHCMEFMGDILVKKIRELQDMDNLLSKINDIDTLINEQVRTPLYTACNKHVEDPYFRMICLYLFGK</sequence>
<dbReference type="AlphaFoldDB" id="A0A1G9X0R3"/>
<accession>A0A1G9X0R3</accession>
<dbReference type="Proteomes" id="UP000199309">
    <property type="component" value="Unassembled WGS sequence"/>
</dbReference>
<name>A0A1G9X0R3_9FIRM</name>
<gene>
    <name evidence="1" type="ORF">SAMN05660299_01725</name>
</gene>
<dbReference type="EMBL" id="FNHQ01000016">
    <property type="protein sequence ID" value="SDM89983.1"/>
    <property type="molecule type" value="Genomic_DNA"/>
</dbReference>
<organism evidence="1 2">
    <name type="scientific">Megasphaera paucivorans</name>
    <dbReference type="NCBI Taxonomy" id="349095"/>
    <lineage>
        <taxon>Bacteria</taxon>
        <taxon>Bacillati</taxon>
        <taxon>Bacillota</taxon>
        <taxon>Negativicutes</taxon>
        <taxon>Veillonellales</taxon>
        <taxon>Veillonellaceae</taxon>
        <taxon>Megasphaera</taxon>
    </lineage>
</organism>
<evidence type="ECO:0000313" key="2">
    <source>
        <dbReference type="Proteomes" id="UP000199309"/>
    </source>
</evidence>
<keyword evidence="2" id="KW-1185">Reference proteome</keyword>
<evidence type="ECO:0000313" key="1">
    <source>
        <dbReference type="EMBL" id="SDM89983.1"/>
    </source>
</evidence>
<dbReference type="RefSeq" id="WP_091650637.1">
    <property type="nucleotide sequence ID" value="NZ_FNHQ01000016.1"/>
</dbReference>
<proteinExistence type="predicted"/>